<dbReference type="OrthoDB" id="550575at2759"/>
<dbReference type="InterPro" id="IPR006553">
    <property type="entry name" value="Leu-rich_rpt_Cys-con_subtyp"/>
</dbReference>
<dbReference type="InParanoid" id="F2UQY3"/>
<evidence type="ECO:0000313" key="3">
    <source>
        <dbReference type="Proteomes" id="UP000007799"/>
    </source>
</evidence>
<evidence type="ECO:0000313" key="2">
    <source>
        <dbReference type="EMBL" id="EGD80038.1"/>
    </source>
</evidence>
<gene>
    <name evidence="2" type="ORF">PTSG_10312</name>
</gene>
<dbReference type="STRING" id="946362.F2UQY3"/>
<organism evidence="3">
    <name type="scientific">Salpingoeca rosetta (strain ATCC 50818 / BSB-021)</name>
    <dbReference type="NCBI Taxonomy" id="946362"/>
    <lineage>
        <taxon>Eukaryota</taxon>
        <taxon>Choanoflagellata</taxon>
        <taxon>Craspedida</taxon>
        <taxon>Salpingoecidae</taxon>
        <taxon>Salpingoeca</taxon>
    </lineage>
</organism>
<dbReference type="PANTHER" id="PTHR13318">
    <property type="entry name" value="PARTNER OF PAIRED, ISOFORM B-RELATED"/>
    <property type="match status" value="1"/>
</dbReference>
<dbReference type="GO" id="GO:0019005">
    <property type="term" value="C:SCF ubiquitin ligase complex"/>
    <property type="evidence" value="ECO:0007669"/>
    <property type="project" value="TreeGrafter"/>
</dbReference>
<dbReference type="Gene3D" id="3.80.10.10">
    <property type="entry name" value="Ribonuclease Inhibitor"/>
    <property type="match status" value="2"/>
</dbReference>
<dbReference type="SUPFAM" id="SSF52047">
    <property type="entry name" value="RNI-like"/>
    <property type="match status" value="1"/>
</dbReference>
<keyword evidence="3" id="KW-1185">Reference proteome</keyword>
<feature type="region of interest" description="Disordered" evidence="1">
    <location>
        <begin position="12"/>
        <end position="31"/>
    </location>
</feature>
<dbReference type="EMBL" id="GL832990">
    <property type="protein sequence ID" value="EGD80038.1"/>
    <property type="molecule type" value="Genomic_DNA"/>
</dbReference>
<reference evidence="2" key="1">
    <citation type="submission" date="2009-08" db="EMBL/GenBank/DDBJ databases">
        <title>Annotation of Salpingoeca rosetta.</title>
        <authorList>
            <consortium name="The Broad Institute Genome Sequencing Platform"/>
            <person name="Russ C."/>
            <person name="Cuomo C."/>
            <person name="Burger G."/>
            <person name="Gray M.W."/>
            <person name="Holland P.W.H."/>
            <person name="King N."/>
            <person name="Lang F.B.F."/>
            <person name="Roger A.J."/>
            <person name="Ruiz-Trillo I."/>
            <person name="Young S.K."/>
            <person name="Zeng Q."/>
            <person name="Gargeya S."/>
            <person name="Alvarado L."/>
            <person name="Berlin A."/>
            <person name="Chapman S.B."/>
            <person name="Chen Z."/>
            <person name="Freedman E."/>
            <person name="Gellesch M."/>
            <person name="Goldberg J."/>
            <person name="Griggs A."/>
            <person name="Gujja S."/>
            <person name="Heilman E."/>
            <person name="Heiman D."/>
            <person name="Howarth C."/>
            <person name="Mehta T."/>
            <person name="Neiman D."/>
            <person name="Pearson M."/>
            <person name="Roberts A."/>
            <person name="Saif S."/>
            <person name="Shea T."/>
            <person name="Shenoy N."/>
            <person name="Sisk P."/>
            <person name="Stolte C."/>
            <person name="Sykes S."/>
            <person name="White J."/>
            <person name="Yandava C."/>
            <person name="Haas B."/>
            <person name="Nusbaum C."/>
            <person name="Birren B."/>
        </authorList>
    </citation>
    <scope>NUCLEOTIDE SEQUENCE [LARGE SCALE GENOMIC DNA]</scope>
    <source>
        <strain evidence="2">ATCC 50818</strain>
    </source>
</reference>
<protein>
    <recommendedName>
        <fullName evidence="4">RNI-like protein</fullName>
    </recommendedName>
</protein>
<dbReference type="AlphaFoldDB" id="F2UQY3"/>
<dbReference type="SMART" id="SM00367">
    <property type="entry name" value="LRR_CC"/>
    <property type="match status" value="4"/>
</dbReference>
<accession>F2UQY3</accession>
<sequence length="259" mass="29316">MAVDELAFDQGDHWPHLTHNRTTPSFTPQPLPQQKDVFARLSRRGVLDHELCDQLACSAITEVVFRNTPVSTPMFNLIAERCPLLTSFTCTYSPSVRVPSCREQSLMRLLMRSGATLTAINLSNCRFATDRTIATIVESCPHIESLDISRNQAYSPGTLCRVWELEQLSSLSLSLTHTDDSVFEVLEMNAASRPLKLKHIQIAYCPNITDQGMEWLLRNCRELTSINMKGSTGITHLSRQNMHRTWTHQPTYLSWSIPA</sequence>
<dbReference type="RefSeq" id="XP_004988363.1">
    <property type="nucleotide sequence ID" value="XM_004988306.1"/>
</dbReference>
<dbReference type="GeneID" id="16068891"/>
<evidence type="ECO:0008006" key="4">
    <source>
        <dbReference type="Google" id="ProtNLM"/>
    </source>
</evidence>
<proteinExistence type="predicted"/>
<evidence type="ECO:0000256" key="1">
    <source>
        <dbReference type="SAM" id="MobiDB-lite"/>
    </source>
</evidence>
<name>F2UQY3_SALR5</name>
<dbReference type="GO" id="GO:0031146">
    <property type="term" value="P:SCF-dependent proteasomal ubiquitin-dependent protein catabolic process"/>
    <property type="evidence" value="ECO:0007669"/>
    <property type="project" value="TreeGrafter"/>
</dbReference>
<dbReference type="InterPro" id="IPR032675">
    <property type="entry name" value="LRR_dom_sf"/>
</dbReference>
<dbReference type="Proteomes" id="UP000007799">
    <property type="component" value="Unassembled WGS sequence"/>
</dbReference>
<dbReference type="KEGG" id="sre:PTSG_10312"/>